<reference evidence="2 3" key="1">
    <citation type="journal article" date="2012" name="PLoS ONE">
        <title>Genome sequence and transcriptome analysis of the radioresistant bacterium Deinococcus gobiensis: insights into the extreme environmental adaptations.</title>
        <authorList>
            <person name="Yuan M."/>
            <person name="Chen M."/>
            <person name="Zhang W."/>
            <person name="Lu W."/>
            <person name="Wang J."/>
            <person name="Yang M."/>
            <person name="Zhao P."/>
            <person name="Tang R."/>
            <person name="Li X."/>
            <person name="Hao Y."/>
            <person name="Zhou Z."/>
            <person name="Zhan Y."/>
            <person name="Yu H."/>
            <person name="Teng C."/>
            <person name="Yan Y."/>
            <person name="Ping S."/>
            <person name="Wang Y."/>
            <person name="Lin M."/>
        </authorList>
    </citation>
    <scope>NUCLEOTIDE SEQUENCE [LARGE SCALE GENOMIC DNA]</scope>
    <source>
        <strain evidence="3">DSM 21396 / JCM 16679 / CGMCC 1.7299 / I-0</strain>
        <plasmid evidence="2">P1</plasmid>
    </source>
</reference>
<geneLocation type="plasmid" evidence="2 3">
    <name>P1</name>
</geneLocation>
<keyword evidence="2" id="KW-0614">Plasmid</keyword>
<feature type="signal peptide" evidence="1">
    <location>
        <begin position="1"/>
        <end position="28"/>
    </location>
</feature>
<dbReference type="PATRIC" id="fig|745776.4.peg.3380"/>
<evidence type="ECO:0000313" key="3">
    <source>
        <dbReference type="Proteomes" id="UP000007575"/>
    </source>
</evidence>
<evidence type="ECO:0000256" key="1">
    <source>
        <dbReference type="SAM" id="SignalP"/>
    </source>
</evidence>
<dbReference type="OrthoDB" id="57300at2"/>
<proteinExistence type="predicted"/>
<dbReference type="HOGENOM" id="CLU_803448_0_0_0"/>
<keyword evidence="3" id="KW-1185">Reference proteome</keyword>
<evidence type="ECO:0008006" key="4">
    <source>
        <dbReference type="Google" id="ProtNLM"/>
    </source>
</evidence>
<accession>H8H0I0</accession>
<dbReference type="AlphaFoldDB" id="H8H0I0"/>
<feature type="chain" id="PRO_5003613132" description="Lipoprotein" evidence="1">
    <location>
        <begin position="29"/>
        <end position="345"/>
    </location>
</feature>
<dbReference type="KEGG" id="dgo:DGo_PA0346"/>
<name>H8H0I0_DEIGI</name>
<dbReference type="Proteomes" id="UP000007575">
    <property type="component" value="Plasmid P1"/>
</dbReference>
<protein>
    <recommendedName>
        <fullName evidence="4">Lipoprotein</fullName>
    </recommendedName>
</protein>
<keyword evidence="1" id="KW-0732">Signal</keyword>
<dbReference type="EMBL" id="CP002192">
    <property type="protein sequence ID" value="AFD27232.1"/>
    <property type="molecule type" value="Genomic_DNA"/>
</dbReference>
<gene>
    <name evidence="2" type="ordered locus">DGo_PA0346</name>
</gene>
<organism evidence="2 3">
    <name type="scientific">Deinococcus gobiensis (strain DSM 21396 / JCM 16679 / CGMCC 1.7299 / I-0)</name>
    <dbReference type="NCBI Taxonomy" id="745776"/>
    <lineage>
        <taxon>Bacteria</taxon>
        <taxon>Thermotogati</taxon>
        <taxon>Deinococcota</taxon>
        <taxon>Deinococci</taxon>
        <taxon>Deinococcales</taxon>
        <taxon>Deinococcaceae</taxon>
        <taxon>Deinococcus</taxon>
    </lineage>
</organism>
<dbReference type="RefSeq" id="WP_014695750.1">
    <property type="nucleotide sequence ID" value="NC_017805.1"/>
</dbReference>
<dbReference type="PROSITE" id="PS51257">
    <property type="entry name" value="PROKAR_LIPOPROTEIN"/>
    <property type="match status" value="1"/>
</dbReference>
<evidence type="ECO:0000313" key="2">
    <source>
        <dbReference type="EMBL" id="AFD27232.1"/>
    </source>
</evidence>
<sequence length="345" mass="34929">MFRNAFRLAGLALTALLGSCASTPTAQAPGLGLQSVGLVELSVSGLGGGQQGVSPVARLTALSGQGALGSLALADQADSLQFDPLSVSVFNTGTRGAGGTRYVTATFRVRNADQQNVPVARSRKNLTLLAVPVADSLGTTAFRAVTTFGGSAVASSVAKTMLPTHAMRYDPLGGRPVLSPGGEDLQVYTENDVLPANFSRNGAPTSYAALGVTTVLPYGFVVHTPGGSRTLPASPAAGVYSGRVTLSVKVPLQAAPSQDPWAFRMSFLVIEDSVTAVTQSLEEQPLDNAAVGTRAGAVGASILNVLPGSTLSAGPTGTSVRRVCQVRTAGAIGDAGATYLVNSCP</sequence>